<dbReference type="SUPFAM" id="SSF53649">
    <property type="entry name" value="Alkaline phosphatase-like"/>
    <property type="match status" value="1"/>
</dbReference>
<sequence length="467" mass="52891">MAGSPPNVVLLSLDSLRADHLPTYGYTRNTAPTLSDLADRTDVTVFENAFATTAWTLPSHSSMFTGLPTVQHGVYDQGLRIDPEYTLAAKLSMAGYDTAAFLNNGWLTNAGVTDAFNHRFDIFDMEEPSSTIGRNINRLKELFSMQDSGVSKSIQRFDDWVESTMPASAGDRDTPFFAFFHLMEPHYIYNAMRPYHKQYIDQSVIRLLMKQREIYTERGRYFAGETSISDRQMEGLVDLYDSEIKYLDTKLAELFDLLMRRNLFDNSLIIIVGDHGELFGERDLIGHHFSLSEELLHVPMFVKWPEGTNALGANRSSAFVSLTDVFKTVTNMSNSNIPSKYNRSSLEEQHMQDNRRVFAHYQTPDSMLDSFRKQIDNQFDFDDEYDTSISVVRDGSEKLVLTSDDVRYYDLDSDGGETNDQSGTHANRVNELRSALNDHLAADALAVDTGDEFSDGVQEQLESLGYI</sequence>
<dbReference type="Pfam" id="PF00884">
    <property type="entry name" value="Sulfatase"/>
    <property type="match status" value="1"/>
</dbReference>
<dbReference type="CDD" id="cd16148">
    <property type="entry name" value="sulfatase_like"/>
    <property type="match status" value="1"/>
</dbReference>
<evidence type="ECO:0000313" key="2">
    <source>
        <dbReference type="EMBL" id="GGK75012.1"/>
    </source>
</evidence>
<organism evidence="2 3">
    <name type="scientific">Haloarcula sebkhae</name>
    <dbReference type="NCBI Taxonomy" id="932660"/>
    <lineage>
        <taxon>Archaea</taxon>
        <taxon>Methanobacteriati</taxon>
        <taxon>Methanobacteriota</taxon>
        <taxon>Stenosarchaea group</taxon>
        <taxon>Halobacteria</taxon>
        <taxon>Halobacteriales</taxon>
        <taxon>Haloarculaceae</taxon>
        <taxon>Haloarcula</taxon>
    </lineage>
</organism>
<dbReference type="Gene3D" id="3.40.720.10">
    <property type="entry name" value="Alkaline Phosphatase, subunit A"/>
    <property type="match status" value="1"/>
</dbReference>
<dbReference type="Proteomes" id="UP000614221">
    <property type="component" value="Unassembled WGS sequence"/>
</dbReference>
<accession>A0A830F189</accession>
<gene>
    <name evidence="2" type="ORF">GCM10009067_29080</name>
</gene>
<feature type="domain" description="Sulfatase N-terminal" evidence="1">
    <location>
        <begin position="6"/>
        <end position="330"/>
    </location>
</feature>
<evidence type="ECO:0000313" key="3">
    <source>
        <dbReference type="Proteomes" id="UP000614221"/>
    </source>
</evidence>
<dbReference type="PANTHER" id="PTHR43751">
    <property type="entry name" value="SULFATASE"/>
    <property type="match status" value="1"/>
</dbReference>
<protein>
    <recommendedName>
        <fullName evidence="1">Sulfatase N-terminal domain-containing protein</fullName>
    </recommendedName>
</protein>
<name>A0A830F189_9EURY</name>
<dbReference type="RefSeq" id="WP_188979069.1">
    <property type="nucleotide sequence ID" value="NZ_BMPD01000005.1"/>
</dbReference>
<dbReference type="InterPro" id="IPR017850">
    <property type="entry name" value="Alkaline_phosphatase_core_sf"/>
</dbReference>
<dbReference type="OrthoDB" id="102174at2157"/>
<dbReference type="InterPro" id="IPR000917">
    <property type="entry name" value="Sulfatase_N"/>
</dbReference>
<comment type="caution">
    <text evidence="2">The sequence shown here is derived from an EMBL/GenBank/DDBJ whole genome shotgun (WGS) entry which is preliminary data.</text>
</comment>
<reference evidence="2" key="1">
    <citation type="journal article" date="2014" name="Int. J. Syst. Evol. Microbiol.">
        <title>Complete genome sequence of Corynebacterium casei LMG S-19264T (=DSM 44701T), isolated from a smear-ripened cheese.</title>
        <authorList>
            <consortium name="US DOE Joint Genome Institute (JGI-PGF)"/>
            <person name="Walter F."/>
            <person name="Albersmeier A."/>
            <person name="Kalinowski J."/>
            <person name="Ruckert C."/>
        </authorList>
    </citation>
    <scope>NUCLEOTIDE SEQUENCE</scope>
    <source>
        <strain evidence="2">JCM 19018</strain>
    </source>
</reference>
<dbReference type="PANTHER" id="PTHR43751:SF3">
    <property type="entry name" value="SULFATASE N-TERMINAL DOMAIN-CONTAINING PROTEIN"/>
    <property type="match status" value="1"/>
</dbReference>
<evidence type="ECO:0000259" key="1">
    <source>
        <dbReference type="Pfam" id="PF00884"/>
    </source>
</evidence>
<dbReference type="AlphaFoldDB" id="A0A830F189"/>
<dbReference type="InterPro" id="IPR052701">
    <property type="entry name" value="GAG_Ulvan_Degrading_Sulfatases"/>
</dbReference>
<proteinExistence type="predicted"/>
<dbReference type="EMBL" id="BMPD01000005">
    <property type="protein sequence ID" value="GGK75012.1"/>
    <property type="molecule type" value="Genomic_DNA"/>
</dbReference>
<reference evidence="2" key="2">
    <citation type="submission" date="2020-09" db="EMBL/GenBank/DDBJ databases">
        <authorList>
            <person name="Sun Q."/>
            <person name="Ohkuma M."/>
        </authorList>
    </citation>
    <scope>NUCLEOTIDE SEQUENCE</scope>
    <source>
        <strain evidence="2">JCM 19018</strain>
    </source>
</reference>